<dbReference type="Proteomes" id="UP000828390">
    <property type="component" value="Unassembled WGS sequence"/>
</dbReference>
<reference evidence="1" key="1">
    <citation type="journal article" date="2019" name="bioRxiv">
        <title>The Genome of the Zebra Mussel, Dreissena polymorpha: A Resource for Invasive Species Research.</title>
        <authorList>
            <person name="McCartney M.A."/>
            <person name="Auch B."/>
            <person name="Kono T."/>
            <person name="Mallez S."/>
            <person name="Zhang Y."/>
            <person name="Obille A."/>
            <person name="Becker A."/>
            <person name="Abrahante J.E."/>
            <person name="Garbe J."/>
            <person name="Badalamenti J.P."/>
            <person name="Herman A."/>
            <person name="Mangelson H."/>
            <person name="Liachko I."/>
            <person name="Sullivan S."/>
            <person name="Sone E.D."/>
            <person name="Koren S."/>
            <person name="Silverstein K.A.T."/>
            <person name="Beckman K.B."/>
            <person name="Gohl D.M."/>
        </authorList>
    </citation>
    <scope>NUCLEOTIDE SEQUENCE</scope>
    <source>
        <strain evidence="1">Duluth1</strain>
        <tissue evidence="1">Whole animal</tissue>
    </source>
</reference>
<keyword evidence="2" id="KW-1185">Reference proteome</keyword>
<comment type="caution">
    <text evidence="1">The sequence shown here is derived from an EMBL/GenBank/DDBJ whole genome shotgun (WGS) entry which is preliminary data.</text>
</comment>
<protein>
    <submittedName>
        <fullName evidence="1">Uncharacterized protein</fullName>
    </submittedName>
</protein>
<evidence type="ECO:0000313" key="1">
    <source>
        <dbReference type="EMBL" id="KAH3700503.1"/>
    </source>
</evidence>
<dbReference type="EMBL" id="JAIWYP010000015">
    <property type="protein sequence ID" value="KAH3700503.1"/>
    <property type="molecule type" value="Genomic_DNA"/>
</dbReference>
<evidence type="ECO:0000313" key="2">
    <source>
        <dbReference type="Proteomes" id="UP000828390"/>
    </source>
</evidence>
<reference evidence="1" key="2">
    <citation type="submission" date="2020-11" db="EMBL/GenBank/DDBJ databases">
        <authorList>
            <person name="McCartney M.A."/>
            <person name="Auch B."/>
            <person name="Kono T."/>
            <person name="Mallez S."/>
            <person name="Becker A."/>
            <person name="Gohl D.M."/>
            <person name="Silverstein K.A.T."/>
            <person name="Koren S."/>
            <person name="Bechman K.B."/>
            <person name="Herman A."/>
            <person name="Abrahante J.E."/>
            <person name="Garbe J."/>
        </authorList>
    </citation>
    <scope>NUCLEOTIDE SEQUENCE</scope>
    <source>
        <strain evidence="1">Duluth1</strain>
        <tissue evidence="1">Whole animal</tissue>
    </source>
</reference>
<accession>A0A9D4BMJ7</accession>
<proteinExistence type="predicted"/>
<dbReference type="AlphaFoldDB" id="A0A9D4BMJ7"/>
<organism evidence="1 2">
    <name type="scientific">Dreissena polymorpha</name>
    <name type="common">Zebra mussel</name>
    <name type="synonym">Mytilus polymorpha</name>
    <dbReference type="NCBI Taxonomy" id="45954"/>
    <lineage>
        <taxon>Eukaryota</taxon>
        <taxon>Metazoa</taxon>
        <taxon>Spiralia</taxon>
        <taxon>Lophotrochozoa</taxon>
        <taxon>Mollusca</taxon>
        <taxon>Bivalvia</taxon>
        <taxon>Autobranchia</taxon>
        <taxon>Heteroconchia</taxon>
        <taxon>Euheterodonta</taxon>
        <taxon>Imparidentia</taxon>
        <taxon>Neoheterodontei</taxon>
        <taxon>Myida</taxon>
        <taxon>Dreissenoidea</taxon>
        <taxon>Dreissenidae</taxon>
        <taxon>Dreissena</taxon>
    </lineage>
</organism>
<sequence>MSPLELKPPWCLPIILRIDVGLYDSTASNKKLQLRVDPDIFTTKDVPMHVDGDGFVVDLPEQHERNPIRRFILYEPVTTSNCRVEVHDKRIRKC</sequence>
<gene>
    <name evidence="1" type="ORF">DPMN_075482</name>
</gene>
<name>A0A9D4BMJ7_DREPO</name>